<evidence type="ECO:0000256" key="12">
    <source>
        <dbReference type="ARBA" id="ARBA00049091"/>
    </source>
</evidence>
<dbReference type="Pfam" id="PF00578">
    <property type="entry name" value="AhpC-TSA"/>
    <property type="match status" value="1"/>
</dbReference>
<dbReference type="EC" id="1.11.1.24" evidence="3"/>
<dbReference type="GO" id="GO:0034599">
    <property type="term" value="P:cellular response to oxidative stress"/>
    <property type="evidence" value="ECO:0007669"/>
    <property type="project" value="UniProtKB-ARBA"/>
</dbReference>
<dbReference type="PANTHER" id="PTHR42801">
    <property type="entry name" value="THIOREDOXIN-DEPENDENT PEROXIDE REDUCTASE"/>
    <property type="match status" value="1"/>
</dbReference>
<dbReference type="GO" id="GO:0005634">
    <property type="term" value="C:nucleus"/>
    <property type="evidence" value="ECO:0007669"/>
    <property type="project" value="UniProtKB-SubCell"/>
</dbReference>
<evidence type="ECO:0000313" key="16">
    <source>
        <dbReference type="EMBL" id="OOF97662.1"/>
    </source>
</evidence>
<keyword evidence="6" id="KW-0560">Oxidoreductase</keyword>
<dbReference type="FunFam" id="3.40.30.10:FF:000157">
    <property type="entry name" value="DOT5p Nuclear thiol peroxidase"/>
    <property type="match status" value="1"/>
</dbReference>
<dbReference type="VEuPathDB" id="FungiDB:ASPCADRAFT_204982"/>
<comment type="catalytic activity">
    <reaction evidence="12">
        <text>a hydroperoxide + [thioredoxin]-dithiol = an alcohol + [thioredoxin]-disulfide + H2O</text>
        <dbReference type="Rhea" id="RHEA:62620"/>
        <dbReference type="Rhea" id="RHEA-COMP:10698"/>
        <dbReference type="Rhea" id="RHEA-COMP:10700"/>
        <dbReference type="ChEBI" id="CHEBI:15377"/>
        <dbReference type="ChEBI" id="CHEBI:29950"/>
        <dbReference type="ChEBI" id="CHEBI:30879"/>
        <dbReference type="ChEBI" id="CHEBI:35924"/>
        <dbReference type="ChEBI" id="CHEBI:50058"/>
        <dbReference type="EC" id="1.11.1.24"/>
    </reaction>
</comment>
<comment type="subunit">
    <text evidence="2">Monomer.</text>
</comment>
<dbReference type="GO" id="GO:0008379">
    <property type="term" value="F:thioredoxin peroxidase activity"/>
    <property type="evidence" value="ECO:0007669"/>
    <property type="project" value="TreeGrafter"/>
</dbReference>
<dbReference type="InterPro" id="IPR000866">
    <property type="entry name" value="AhpC/TSA"/>
</dbReference>
<evidence type="ECO:0000313" key="17">
    <source>
        <dbReference type="EMBL" id="OOF97709.1"/>
    </source>
</evidence>
<evidence type="ECO:0000256" key="1">
    <source>
        <dbReference type="ARBA" id="ARBA00004123"/>
    </source>
</evidence>
<feature type="region of interest" description="Disordered" evidence="14">
    <location>
        <begin position="200"/>
        <end position="219"/>
    </location>
</feature>
<dbReference type="SUPFAM" id="SSF52833">
    <property type="entry name" value="Thioredoxin-like"/>
    <property type="match status" value="1"/>
</dbReference>
<keyword evidence="4" id="KW-0575">Peroxidase</keyword>
<evidence type="ECO:0000256" key="14">
    <source>
        <dbReference type="SAM" id="MobiDB-lite"/>
    </source>
</evidence>
<sequence>MVELRKRKAPAQPLVAERKSKKVQASTAPKELAQKGNDNSKPALSENTPKVGDTIDLDKFGGDLETNDGQKITLQDLVESSKAGVVLFTYPRASTPGCTKQACLFRDHYDTLSESGLSIYGLSTDSPKANTTFKTKNELPYPLLCNPSSSLIKALGLKKLPKGTIRGVFALDKQGKVLVLQAGGPDATVNAVQKLVTELKEQNPDPATVRVNSPAEDEH</sequence>
<dbReference type="GO" id="GO:0005737">
    <property type="term" value="C:cytoplasm"/>
    <property type="evidence" value="ECO:0007669"/>
    <property type="project" value="TreeGrafter"/>
</dbReference>
<dbReference type="PROSITE" id="PS51352">
    <property type="entry name" value="THIOREDOXIN_2"/>
    <property type="match status" value="1"/>
</dbReference>
<dbReference type="CDD" id="cd03017">
    <property type="entry name" value="PRX_BCP"/>
    <property type="match status" value="1"/>
</dbReference>
<dbReference type="OrthoDB" id="338622at2759"/>
<name>A0A1R3RT70_ASPC5</name>
<evidence type="ECO:0000256" key="13">
    <source>
        <dbReference type="ARBA" id="ARBA00077538"/>
    </source>
</evidence>
<dbReference type="InterPro" id="IPR050924">
    <property type="entry name" value="Peroxiredoxin_BCP/PrxQ"/>
</dbReference>
<dbReference type="AlphaFoldDB" id="A0A1R3RT70"/>
<gene>
    <name evidence="16" type="ORF">ASPCADRAFT_141108</name>
    <name evidence="17" type="ORF">ASPCADRAFT_204982</name>
</gene>
<accession>A0A1R3RT70</accession>
<dbReference type="InterPro" id="IPR013766">
    <property type="entry name" value="Thioredoxin_domain"/>
</dbReference>
<evidence type="ECO:0000256" key="4">
    <source>
        <dbReference type="ARBA" id="ARBA00022559"/>
    </source>
</evidence>
<dbReference type="Proteomes" id="UP000188318">
    <property type="component" value="Unassembled WGS sequence"/>
</dbReference>
<protein>
    <recommendedName>
        <fullName evidence="3">thioredoxin-dependent peroxiredoxin</fullName>
        <ecNumber evidence="3">1.11.1.24</ecNumber>
    </recommendedName>
    <alternativeName>
        <fullName evidence="13">Nuclear thiol peroxidase</fullName>
    </alternativeName>
    <alternativeName>
        <fullName evidence="10">Thioredoxin peroxidase</fullName>
    </alternativeName>
</protein>
<feature type="domain" description="Thioredoxin" evidence="15">
    <location>
        <begin position="49"/>
        <end position="201"/>
    </location>
</feature>
<evidence type="ECO:0000256" key="7">
    <source>
        <dbReference type="ARBA" id="ARBA00023157"/>
    </source>
</evidence>
<evidence type="ECO:0000256" key="8">
    <source>
        <dbReference type="ARBA" id="ARBA00023242"/>
    </source>
</evidence>
<keyword evidence="7" id="KW-1015">Disulfide bond</keyword>
<comment type="similarity">
    <text evidence="11">Belongs to the peroxiredoxin family. BCP/PrxQ subfamily.</text>
</comment>
<organism evidence="16 18">
    <name type="scientific">Aspergillus carbonarius (strain ITEM 5010)</name>
    <dbReference type="NCBI Taxonomy" id="602072"/>
    <lineage>
        <taxon>Eukaryota</taxon>
        <taxon>Fungi</taxon>
        <taxon>Dikarya</taxon>
        <taxon>Ascomycota</taxon>
        <taxon>Pezizomycotina</taxon>
        <taxon>Eurotiomycetes</taxon>
        <taxon>Eurotiomycetidae</taxon>
        <taxon>Eurotiales</taxon>
        <taxon>Aspergillaceae</taxon>
        <taxon>Aspergillus</taxon>
        <taxon>Aspergillus subgen. Circumdati</taxon>
    </lineage>
</organism>
<evidence type="ECO:0000256" key="6">
    <source>
        <dbReference type="ARBA" id="ARBA00023002"/>
    </source>
</evidence>
<dbReference type="VEuPathDB" id="FungiDB:ASPCADRAFT_141108"/>
<reference evidence="16" key="1">
    <citation type="submission" date="2016-12" db="EMBL/GenBank/DDBJ databases">
        <authorList>
            <consortium name="DOE Joint Genome Institute"/>
            <person name="Riley R."/>
            <person name="Kuo A."/>
            <person name="Sun H."/>
            <person name="Pangilinan J."/>
            <person name="Culley D."/>
            <person name="Salamov A."/>
            <person name="Magnuson J."/>
            <person name="Bruno K."/>
            <person name="Henrissat B."/>
            <person name="Berka R."/>
            <person name="Tsang A."/>
            <person name="Barry K."/>
            <person name="lapidus A."/>
            <person name="Martin J."/>
            <person name="Lindquist E."/>
            <person name="Wang Z."/>
            <person name="Baker S."/>
            <person name="Grigoriev I."/>
            <person name="Nordberg H.P."/>
            <person name="Cantor M.N."/>
            <person name="Hua S.X."/>
        </authorList>
    </citation>
    <scope>NUCLEOTIDE SEQUENCE [LARGE SCALE GENOMIC DNA]</scope>
    <source>
        <strain evidence="16">ITEM 5010</strain>
    </source>
</reference>
<evidence type="ECO:0000313" key="18">
    <source>
        <dbReference type="Proteomes" id="UP000188318"/>
    </source>
</evidence>
<reference evidence="18" key="2">
    <citation type="journal article" date="2017" name="Genome Biol.">
        <title>Comparative genomics reveals high biological diversity and specific adaptations in the industrially and medically important fungal genus Aspergillus.</title>
        <authorList>
            <person name="de Vries R.P."/>
            <person name="Riley R."/>
            <person name="Wiebenga A."/>
            <person name="Aguilar-Osorio G."/>
            <person name="Amillis S."/>
            <person name="Uchima C.A."/>
            <person name="Anderluh G."/>
            <person name="Asadollahi M."/>
            <person name="Askin M."/>
            <person name="Barry K."/>
            <person name="Battaglia E."/>
            <person name="Bayram O."/>
            <person name="Benocci T."/>
            <person name="Braus-Stromeyer S.A."/>
            <person name="Caldana C."/>
            <person name="Canovas D."/>
            <person name="Cerqueira G.C."/>
            <person name="Chen F."/>
            <person name="Chen W."/>
            <person name="Choi C."/>
            <person name="Clum A."/>
            <person name="Dos Santos R.A."/>
            <person name="Damasio A.R."/>
            <person name="Diallinas G."/>
            <person name="Emri T."/>
            <person name="Fekete E."/>
            <person name="Flipphi M."/>
            <person name="Freyberg S."/>
            <person name="Gallo A."/>
            <person name="Gournas C."/>
            <person name="Habgood R."/>
            <person name="Hainaut M."/>
            <person name="Harispe M.L."/>
            <person name="Henrissat B."/>
            <person name="Hilden K.S."/>
            <person name="Hope R."/>
            <person name="Hossain A."/>
            <person name="Karabika E."/>
            <person name="Karaffa L."/>
            <person name="Karanyi Z."/>
            <person name="Krasevec N."/>
            <person name="Kuo A."/>
            <person name="Kusch H."/>
            <person name="LaButti K."/>
            <person name="Lagendijk E.L."/>
            <person name="Lapidus A."/>
            <person name="Levasseur A."/>
            <person name="Lindquist E."/>
            <person name="Lipzen A."/>
            <person name="Logrieco A.F."/>
            <person name="MacCabe A."/>
            <person name="Maekelae M.R."/>
            <person name="Malavazi I."/>
            <person name="Melin P."/>
            <person name="Meyer V."/>
            <person name="Mielnichuk N."/>
            <person name="Miskei M."/>
            <person name="Molnar A.P."/>
            <person name="Mule G."/>
            <person name="Ngan C.Y."/>
            <person name="Orejas M."/>
            <person name="Orosz E."/>
            <person name="Ouedraogo J.P."/>
            <person name="Overkamp K.M."/>
            <person name="Park H.-S."/>
            <person name="Perrone G."/>
            <person name="Piumi F."/>
            <person name="Punt P.J."/>
            <person name="Ram A.F."/>
            <person name="Ramon A."/>
            <person name="Rauscher S."/>
            <person name="Record E."/>
            <person name="Riano-Pachon D.M."/>
            <person name="Robert V."/>
            <person name="Roehrig J."/>
            <person name="Ruller R."/>
            <person name="Salamov A."/>
            <person name="Salih N.S."/>
            <person name="Samson R.A."/>
            <person name="Sandor E."/>
            <person name="Sanguinetti M."/>
            <person name="Schuetze T."/>
            <person name="Sepcic K."/>
            <person name="Shelest E."/>
            <person name="Sherlock G."/>
            <person name="Sophianopoulou V."/>
            <person name="Squina F.M."/>
            <person name="Sun H."/>
            <person name="Susca A."/>
            <person name="Todd R.B."/>
            <person name="Tsang A."/>
            <person name="Unkles S.E."/>
            <person name="van de Wiele N."/>
            <person name="van Rossen-Uffink D."/>
            <person name="Oliveira J.V."/>
            <person name="Vesth T.C."/>
            <person name="Visser J."/>
            <person name="Yu J.-H."/>
            <person name="Zhou M."/>
            <person name="Andersen M.R."/>
            <person name="Archer D.B."/>
            <person name="Baker S.E."/>
            <person name="Benoit I."/>
            <person name="Brakhage A.A."/>
            <person name="Braus G.H."/>
            <person name="Fischer R."/>
            <person name="Frisvad J.C."/>
            <person name="Goldman G.H."/>
            <person name="Houbraken J."/>
            <person name="Oakley B."/>
            <person name="Pocsi I."/>
            <person name="Scazzocchio C."/>
            <person name="Seiboth B."/>
            <person name="vanKuyk P.A."/>
            <person name="Wortman J."/>
            <person name="Dyer P.S."/>
            <person name="Grigoriev I.V."/>
        </authorList>
    </citation>
    <scope>NUCLEOTIDE SEQUENCE [LARGE SCALE GENOMIC DNA]</scope>
    <source>
        <strain evidence="18">ITEM 5010</strain>
    </source>
</reference>
<evidence type="ECO:0000256" key="2">
    <source>
        <dbReference type="ARBA" id="ARBA00011245"/>
    </source>
</evidence>
<keyword evidence="9" id="KW-0676">Redox-active center</keyword>
<evidence type="ECO:0000256" key="9">
    <source>
        <dbReference type="ARBA" id="ARBA00023284"/>
    </source>
</evidence>
<dbReference type="GO" id="GO:0045454">
    <property type="term" value="P:cell redox homeostasis"/>
    <property type="evidence" value="ECO:0007669"/>
    <property type="project" value="TreeGrafter"/>
</dbReference>
<proteinExistence type="inferred from homology"/>
<dbReference type="EMBL" id="KV907496">
    <property type="protein sequence ID" value="OOF97662.1"/>
    <property type="molecule type" value="Genomic_DNA"/>
</dbReference>
<evidence type="ECO:0000256" key="10">
    <source>
        <dbReference type="ARBA" id="ARBA00032824"/>
    </source>
</evidence>
<dbReference type="PANTHER" id="PTHR42801:SF23">
    <property type="entry name" value="PEROXIREDOXIN DOT5"/>
    <property type="match status" value="1"/>
</dbReference>
<evidence type="ECO:0000259" key="15">
    <source>
        <dbReference type="PROSITE" id="PS51352"/>
    </source>
</evidence>
<keyword evidence="18" id="KW-1185">Reference proteome</keyword>
<feature type="region of interest" description="Disordered" evidence="14">
    <location>
        <begin position="1"/>
        <end position="52"/>
    </location>
</feature>
<dbReference type="Gene3D" id="3.40.30.10">
    <property type="entry name" value="Glutaredoxin"/>
    <property type="match status" value="1"/>
</dbReference>
<evidence type="ECO:0000256" key="11">
    <source>
        <dbReference type="ARBA" id="ARBA00038489"/>
    </source>
</evidence>
<feature type="compositionally biased region" description="Polar residues" evidence="14">
    <location>
        <begin position="36"/>
        <end position="48"/>
    </location>
</feature>
<comment type="subcellular location">
    <subcellularLocation>
        <location evidence="1">Nucleus</location>
    </subcellularLocation>
</comment>
<dbReference type="InterPro" id="IPR036249">
    <property type="entry name" value="Thioredoxin-like_sf"/>
</dbReference>
<dbReference type="STRING" id="602072.A0A1R3RT70"/>
<dbReference type="OMA" id="CTNQVCL"/>
<keyword evidence="5" id="KW-0049">Antioxidant</keyword>
<evidence type="ECO:0000256" key="3">
    <source>
        <dbReference type="ARBA" id="ARBA00013017"/>
    </source>
</evidence>
<dbReference type="EMBL" id="KV907496">
    <property type="protein sequence ID" value="OOF97709.1"/>
    <property type="molecule type" value="Genomic_DNA"/>
</dbReference>
<keyword evidence="8" id="KW-0539">Nucleus</keyword>
<evidence type="ECO:0000256" key="5">
    <source>
        <dbReference type="ARBA" id="ARBA00022862"/>
    </source>
</evidence>